<name>A0A811VJ23_CERCA</name>
<comment type="caution">
    <text evidence="2">The sequence shown here is derived from an EMBL/GenBank/DDBJ whole genome shotgun (WGS) entry which is preliminary data.</text>
</comment>
<evidence type="ECO:0000313" key="3">
    <source>
        <dbReference type="Proteomes" id="UP000606786"/>
    </source>
</evidence>
<feature type="region of interest" description="Disordered" evidence="1">
    <location>
        <begin position="70"/>
        <end position="126"/>
    </location>
</feature>
<sequence length="200" mass="23121">MQHCKRPLCLQQKRANRKINKNTVGYKNLQKSLEIALRAKRNKKIKKKKMSSGKSKTGILNFFVARKANMQHAKKTPKAHNALQRRQTDRPRSSSESSRKAKPAVETCLPSANAKRRQEAASEPAMQLVKHRRHPANVCMYVYLSMCEARNSSQVNWHIYVRAWAYSSTQRTSSLCVYACVCLWKEIRLSSTARLVTFWR</sequence>
<accession>A0A811VJ23</accession>
<gene>
    <name evidence="2" type="ORF">CCAP1982_LOCUS22149</name>
</gene>
<evidence type="ECO:0000313" key="2">
    <source>
        <dbReference type="EMBL" id="CAD7014143.1"/>
    </source>
</evidence>
<evidence type="ECO:0000256" key="1">
    <source>
        <dbReference type="SAM" id="MobiDB-lite"/>
    </source>
</evidence>
<proteinExistence type="predicted"/>
<protein>
    <submittedName>
        <fullName evidence="2">(Mediterranean fruit fly) hypothetical protein</fullName>
    </submittedName>
</protein>
<dbReference type="AlphaFoldDB" id="A0A811VJ23"/>
<feature type="compositionally biased region" description="Basic and acidic residues" evidence="1">
    <location>
        <begin position="86"/>
        <end position="99"/>
    </location>
</feature>
<dbReference type="EMBL" id="CAJHJT010000056">
    <property type="protein sequence ID" value="CAD7014143.1"/>
    <property type="molecule type" value="Genomic_DNA"/>
</dbReference>
<reference evidence="2" key="1">
    <citation type="submission" date="2020-11" db="EMBL/GenBank/DDBJ databases">
        <authorList>
            <person name="Whitehead M."/>
        </authorList>
    </citation>
    <scope>NUCLEOTIDE SEQUENCE</scope>
    <source>
        <strain evidence="2">EGII</strain>
    </source>
</reference>
<organism evidence="2 3">
    <name type="scientific">Ceratitis capitata</name>
    <name type="common">Mediterranean fruit fly</name>
    <name type="synonym">Tephritis capitata</name>
    <dbReference type="NCBI Taxonomy" id="7213"/>
    <lineage>
        <taxon>Eukaryota</taxon>
        <taxon>Metazoa</taxon>
        <taxon>Ecdysozoa</taxon>
        <taxon>Arthropoda</taxon>
        <taxon>Hexapoda</taxon>
        <taxon>Insecta</taxon>
        <taxon>Pterygota</taxon>
        <taxon>Neoptera</taxon>
        <taxon>Endopterygota</taxon>
        <taxon>Diptera</taxon>
        <taxon>Brachycera</taxon>
        <taxon>Muscomorpha</taxon>
        <taxon>Tephritoidea</taxon>
        <taxon>Tephritidae</taxon>
        <taxon>Ceratitis</taxon>
        <taxon>Ceratitis</taxon>
    </lineage>
</organism>
<dbReference type="Proteomes" id="UP000606786">
    <property type="component" value="Unassembled WGS sequence"/>
</dbReference>
<keyword evidence="3" id="KW-1185">Reference proteome</keyword>